<accession>A0A1S8TVS8</accession>
<dbReference type="Proteomes" id="UP000190890">
    <property type="component" value="Unassembled WGS sequence"/>
</dbReference>
<name>A0A1S8TVS8_9CLOT</name>
<dbReference type="EMBL" id="LZZM01000044">
    <property type="protein sequence ID" value="OOM81846.1"/>
    <property type="molecule type" value="Genomic_DNA"/>
</dbReference>
<evidence type="ECO:0000313" key="1">
    <source>
        <dbReference type="EMBL" id="OOM81846.1"/>
    </source>
</evidence>
<dbReference type="RefSeq" id="WP_143328971.1">
    <property type="nucleotide sequence ID" value="NZ_LZZM01000044.1"/>
</dbReference>
<comment type="caution">
    <text evidence="1">The sequence shown here is derived from an EMBL/GenBank/DDBJ whole genome shotgun (WGS) entry which is preliminary data.</text>
</comment>
<organism evidence="1 2">
    <name type="scientific">Clostridium puniceum</name>
    <dbReference type="NCBI Taxonomy" id="29367"/>
    <lineage>
        <taxon>Bacteria</taxon>
        <taxon>Bacillati</taxon>
        <taxon>Bacillota</taxon>
        <taxon>Clostridia</taxon>
        <taxon>Eubacteriales</taxon>
        <taxon>Clostridiaceae</taxon>
        <taxon>Clostridium</taxon>
    </lineage>
</organism>
<evidence type="ECO:0000313" key="2">
    <source>
        <dbReference type="Proteomes" id="UP000190890"/>
    </source>
</evidence>
<proteinExistence type="predicted"/>
<gene>
    <name evidence="1" type="ORF">CLPUN_07960</name>
</gene>
<sequence length="74" mass="8739">MNVEFYSNEQTTKNSALKVQNSAGDPLMYFDNDKGSLATRELSIIDNVSYKDRQYKKVYLWSIFMYNRINNIRS</sequence>
<protein>
    <submittedName>
        <fullName evidence="1">Uncharacterized protein</fullName>
    </submittedName>
</protein>
<dbReference type="AlphaFoldDB" id="A0A1S8TVS8"/>
<reference evidence="1 2" key="1">
    <citation type="submission" date="2016-05" db="EMBL/GenBank/DDBJ databases">
        <title>Microbial solvent formation.</title>
        <authorList>
            <person name="Poehlein A."/>
            <person name="Montoya Solano J.D."/>
            <person name="Flitsch S."/>
            <person name="Krabben P."/>
            <person name="Duerre P."/>
            <person name="Daniel R."/>
        </authorList>
    </citation>
    <scope>NUCLEOTIDE SEQUENCE [LARGE SCALE GENOMIC DNA]</scope>
    <source>
        <strain evidence="1 2">DSM 2619</strain>
    </source>
</reference>
<keyword evidence="2" id="KW-1185">Reference proteome</keyword>